<dbReference type="EMBL" id="LTAO01000011">
    <property type="protein sequence ID" value="KYG32879.1"/>
    <property type="molecule type" value="Genomic_DNA"/>
</dbReference>
<dbReference type="PANTHER" id="PTHR33545:SF10">
    <property type="entry name" value="UPF0750 MEMBRANE PROTEIN YPJC"/>
    <property type="match status" value="1"/>
</dbReference>
<dbReference type="AlphaFoldDB" id="A0A161Q7N2"/>
<evidence type="ECO:0000256" key="1">
    <source>
        <dbReference type="ARBA" id="ARBA00004651"/>
    </source>
</evidence>
<dbReference type="RefSeq" id="WP_045484041.1">
    <property type="nucleotide sequence ID" value="NZ_LTAO01000011.1"/>
</dbReference>
<dbReference type="PIRSF" id="PIRSF006483">
    <property type="entry name" value="Membrane_protein_YitT"/>
    <property type="match status" value="1"/>
</dbReference>
<feature type="transmembrane region" description="Helical" evidence="6">
    <location>
        <begin position="152"/>
        <end position="170"/>
    </location>
</feature>
<dbReference type="Proteomes" id="UP000075806">
    <property type="component" value="Unassembled WGS sequence"/>
</dbReference>
<name>A0A161Q7N2_9BACI</name>
<dbReference type="InterPro" id="IPR003740">
    <property type="entry name" value="YitT"/>
</dbReference>
<evidence type="ECO:0000256" key="4">
    <source>
        <dbReference type="ARBA" id="ARBA00022989"/>
    </source>
</evidence>
<evidence type="ECO:0000256" key="3">
    <source>
        <dbReference type="ARBA" id="ARBA00022692"/>
    </source>
</evidence>
<organism evidence="8 9">
    <name type="scientific">Alkalihalobacillus trypoxylicola</name>
    <dbReference type="NCBI Taxonomy" id="519424"/>
    <lineage>
        <taxon>Bacteria</taxon>
        <taxon>Bacillati</taxon>
        <taxon>Bacillota</taxon>
        <taxon>Bacilli</taxon>
        <taxon>Bacillales</taxon>
        <taxon>Bacillaceae</taxon>
        <taxon>Alkalihalobacillus</taxon>
    </lineage>
</organism>
<evidence type="ECO:0000256" key="2">
    <source>
        <dbReference type="ARBA" id="ARBA00022475"/>
    </source>
</evidence>
<keyword evidence="5 6" id="KW-0472">Membrane</keyword>
<feature type="transmembrane region" description="Helical" evidence="6">
    <location>
        <begin position="112"/>
        <end position="131"/>
    </location>
</feature>
<comment type="caution">
    <text evidence="8">The sequence shown here is derived from an EMBL/GenBank/DDBJ whole genome shotgun (WGS) entry which is preliminary data.</text>
</comment>
<dbReference type="InterPro" id="IPR019264">
    <property type="entry name" value="DUF2179"/>
</dbReference>
<keyword evidence="2" id="KW-1003">Cell membrane</keyword>
<comment type="subcellular location">
    <subcellularLocation>
        <location evidence="1">Cell membrane</location>
        <topology evidence="1">Multi-pass membrane protein</topology>
    </subcellularLocation>
</comment>
<feature type="domain" description="DUF2179" evidence="7">
    <location>
        <begin position="223"/>
        <end position="277"/>
    </location>
</feature>
<dbReference type="STRING" id="519424.AZF04_18140"/>
<dbReference type="PANTHER" id="PTHR33545">
    <property type="entry name" value="UPF0750 MEMBRANE PROTEIN YITT-RELATED"/>
    <property type="match status" value="1"/>
</dbReference>
<keyword evidence="3 6" id="KW-0812">Transmembrane</keyword>
<reference evidence="8" key="1">
    <citation type="submission" date="2016-02" db="EMBL/GenBank/DDBJ databases">
        <title>Genome sequence of Bacillus trypoxylicola KCTC 13244(T).</title>
        <authorList>
            <person name="Jeong H."/>
            <person name="Park S.-H."/>
            <person name="Choi S.-K."/>
        </authorList>
    </citation>
    <scope>NUCLEOTIDE SEQUENCE [LARGE SCALE GENOMIC DNA]</scope>
    <source>
        <strain evidence="8">KCTC 13244</strain>
    </source>
</reference>
<dbReference type="OrthoDB" id="1758221at2"/>
<gene>
    <name evidence="8" type="ORF">AZF04_18140</name>
</gene>
<feature type="transmembrane region" description="Helical" evidence="6">
    <location>
        <begin position="73"/>
        <end position="92"/>
    </location>
</feature>
<dbReference type="Gene3D" id="3.30.70.120">
    <property type="match status" value="1"/>
</dbReference>
<protein>
    <recommendedName>
        <fullName evidence="7">DUF2179 domain-containing protein</fullName>
    </recommendedName>
</protein>
<evidence type="ECO:0000259" key="7">
    <source>
        <dbReference type="Pfam" id="PF10035"/>
    </source>
</evidence>
<proteinExistence type="predicted"/>
<sequence length="292" mass="32192">MFLGSIKIQNIVMILLGSAIMSFGLVYFNMENQLADGGFTGITLILFFLFNFNPAISNLILNIPILLIGWKILGRVTFIHTVIGTLSVSLFLELFQRYPIVYLPLRDDMTLAALFAGVFIGVGLGIVFRFGGTTGGIDIIAKLGFKYLGWSMGKTMFIFDAVVITSSLIYLNYREAMYTLLAVFVAARVIDFIQQGAYSAKSAIIISEKAEEIAARILKDMDRGATILKGKGSFSGLDKQVLYCVVGRNELIRLKNLVEQIDPHAFASVNDVQDVIGEGFTLDENKKPLNKS</sequence>
<dbReference type="CDD" id="cd16380">
    <property type="entry name" value="YitT_C"/>
    <property type="match status" value="1"/>
</dbReference>
<dbReference type="InterPro" id="IPR051461">
    <property type="entry name" value="UPF0750_membrane"/>
</dbReference>
<evidence type="ECO:0000256" key="6">
    <source>
        <dbReference type="SAM" id="Phobius"/>
    </source>
</evidence>
<keyword evidence="4 6" id="KW-1133">Transmembrane helix</keyword>
<feature type="transmembrane region" description="Helical" evidence="6">
    <location>
        <begin position="12"/>
        <end position="30"/>
    </location>
</feature>
<evidence type="ECO:0000256" key="5">
    <source>
        <dbReference type="ARBA" id="ARBA00023136"/>
    </source>
</evidence>
<evidence type="ECO:0000313" key="9">
    <source>
        <dbReference type="Proteomes" id="UP000075806"/>
    </source>
</evidence>
<evidence type="ECO:0000313" key="8">
    <source>
        <dbReference type="EMBL" id="KYG32879.1"/>
    </source>
</evidence>
<dbReference type="InterPro" id="IPR015867">
    <property type="entry name" value="N-reg_PII/ATP_PRibTrfase_C"/>
</dbReference>
<accession>A0A161Q7N2</accession>
<keyword evidence="9" id="KW-1185">Reference proteome</keyword>
<dbReference type="Pfam" id="PF02588">
    <property type="entry name" value="YitT_membrane"/>
    <property type="match status" value="1"/>
</dbReference>
<dbReference type="Pfam" id="PF10035">
    <property type="entry name" value="DUF2179"/>
    <property type="match status" value="1"/>
</dbReference>
<dbReference type="GO" id="GO:0005886">
    <property type="term" value="C:plasma membrane"/>
    <property type="evidence" value="ECO:0007669"/>
    <property type="project" value="UniProtKB-SubCell"/>
</dbReference>
<feature type="transmembrane region" description="Helical" evidence="6">
    <location>
        <begin position="42"/>
        <end position="61"/>
    </location>
</feature>